<dbReference type="InterPro" id="IPR038514">
    <property type="entry name" value="AAR2_C_sf"/>
</dbReference>
<dbReference type="Gene3D" id="1.25.40.550">
    <property type="entry name" value="Aar2, C-terminal domain-like"/>
    <property type="match status" value="1"/>
</dbReference>
<dbReference type="OrthoDB" id="201752at2759"/>
<keyword evidence="2" id="KW-1185">Reference proteome</keyword>
<accession>A0A1E5RSX1</accession>
<evidence type="ECO:0000313" key="1">
    <source>
        <dbReference type="EMBL" id="OEJ90030.1"/>
    </source>
</evidence>
<gene>
    <name evidence="1" type="ORF">AWRI3578_g1387</name>
</gene>
<evidence type="ECO:0000313" key="2">
    <source>
        <dbReference type="Proteomes" id="UP000095605"/>
    </source>
</evidence>
<protein>
    <submittedName>
        <fullName evidence="1">Uncharacterized protein</fullName>
    </submittedName>
</protein>
<dbReference type="Proteomes" id="UP000095605">
    <property type="component" value="Unassembled WGS sequence"/>
</dbReference>
<name>A0A1E5RSX1_9ASCO</name>
<organism evidence="1 2">
    <name type="scientific">Hanseniaspora opuntiae</name>
    <dbReference type="NCBI Taxonomy" id="211096"/>
    <lineage>
        <taxon>Eukaryota</taxon>
        <taxon>Fungi</taxon>
        <taxon>Dikarya</taxon>
        <taxon>Ascomycota</taxon>
        <taxon>Saccharomycotina</taxon>
        <taxon>Saccharomycetes</taxon>
        <taxon>Saccharomycodales</taxon>
        <taxon>Saccharomycodaceae</taxon>
        <taxon>Hanseniaspora</taxon>
    </lineage>
</organism>
<sequence length="416" mass="48966">MKSILLIDSLEDILKVTKSEYLNLSINNHINLRLSLDNANKHPSGIVNFPIENINTISYELSSDQFGYKCFIFSAINILRLSFDQNNQMLQLSRIEDKDKHIIKTYYDTNANNFIDLSSHQFDNFNYKDDYMAYKFIKSGIDISTLSKLVVNKNSDDFSIISVDSQTCEIQGLQNTYFKFTNVNFKSKESIREGYEMEDFNNTSWYLKQLSNKTENSCNLLMQLKMQFLIFTNTLNAYVCENVHNIIQLFIKCKDEVVLLNALKFMYPSNEEHLCLNNFYLLLMTIWEFMNWEMKLYFVKTKIWNDVIDKLDADLINMKVTEDDKHIKYFNYMCEKIKRQIKDIITEKDTGYLSDVKSLLYNFDNQEIAEEDILSDESEVDLAACDNNEDQYVEIYGSSEDEYAPAVAYQITYKKY</sequence>
<reference evidence="2" key="1">
    <citation type="journal article" date="2016" name="Genome Announc.">
        <title>Genome sequences of three species of Hanseniaspora isolated from spontaneous wine fermentations.</title>
        <authorList>
            <person name="Sternes P.R."/>
            <person name="Lee D."/>
            <person name="Kutyna D.R."/>
            <person name="Borneman A.R."/>
        </authorList>
    </citation>
    <scope>NUCLEOTIDE SEQUENCE [LARGE SCALE GENOMIC DNA]</scope>
    <source>
        <strain evidence="2">AWRI3578</strain>
    </source>
</reference>
<comment type="caution">
    <text evidence="1">The sequence shown here is derived from an EMBL/GenBank/DDBJ whole genome shotgun (WGS) entry which is preliminary data.</text>
</comment>
<dbReference type="EMBL" id="LPNL01000003">
    <property type="protein sequence ID" value="OEJ90030.1"/>
    <property type="molecule type" value="Genomic_DNA"/>
</dbReference>
<dbReference type="AlphaFoldDB" id="A0A1E5RSX1"/>
<proteinExistence type="predicted"/>